<evidence type="ECO:0000313" key="2">
    <source>
        <dbReference type="EMBL" id="KAJ8885483.1"/>
    </source>
</evidence>
<proteinExistence type="predicted"/>
<organism evidence="2 3">
    <name type="scientific">Dryococelus australis</name>
    <dbReference type="NCBI Taxonomy" id="614101"/>
    <lineage>
        <taxon>Eukaryota</taxon>
        <taxon>Metazoa</taxon>
        <taxon>Ecdysozoa</taxon>
        <taxon>Arthropoda</taxon>
        <taxon>Hexapoda</taxon>
        <taxon>Insecta</taxon>
        <taxon>Pterygota</taxon>
        <taxon>Neoptera</taxon>
        <taxon>Polyneoptera</taxon>
        <taxon>Phasmatodea</taxon>
        <taxon>Verophasmatodea</taxon>
        <taxon>Anareolatae</taxon>
        <taxon>Phasmatidae</taxon>
        <taxon>Eurycanthinae</taxon>
        <taxon>Dryococelus</taxon>
    </lineage>
</organism>
<feature type="compositionally biased region" description="Basic and acidic residues" evidence="1">
    <location>
        <begin position="192"/>
        <end position="214"/>
    </location>
</feature>
<feature type="compositionally biased region" description="Acidic residues" evidence="1">
    <location>
        <begin position="226"/>
        <end position="237"/>
    </location>
</feature>
<gene>
    <name evidence="2" type="ORF">PR048_011681</name>
</gene>
<dbReference type="EMBL" id="JARBHB010000004">
    <property type="protein sequence ID" value="KAJ8885483.1"/>
    <property type="molecule type" value="Genomic_DNA"/>
</dbReference>
<name>A0ABQ9HMA4_9NEOP</name>
<comment type="caution">
    <text evidence="2">The sequence shown here is derived from an EMBL/GenBank/DDBJ whole genome shotgun (WGS) entry which is preliminary data.</text>
</comment>
<accession>A0ABQ9HMA4</accession>
<feature type="region of interest" description="Disordered" evidence="1">
    <location>
        <begin position="192"/>
        <end position="261"/>
    </location>
</feature>
<reference evidence="2 3" key="1">
    <citation type="submission" date="2023-02" db="EMBL/GenBank/DDBJ databases">
        <title>LHISI_Scaffold_Assembly.</title>
        <authorList>
            <person name="Stuart O.P."/>
            <person name="Cleave R."/>
            <person name="Magrath M.J.L."/>
            <person name="Mikheyev A.S."/>
        </authorList>
    </citation>
    <scope>NUCLEOTIDE SEQUENCE [LARGE SCALE GENOMIC DNA]</scope>
    <source>
        <strain evidence="2">Daus_M_001</strain>
        <tissue evidence="2">Leg muscle</tissue>
    </source>
</reference>
<keyword evidence="3" id="KW-1185">Reference proteome</keyword>
<dbReference type="Proteomes" id="UP001159363">
    <property type="component" value="Chromosome X"/>
</dbReference>
<sequence>MSQWTILLYEESAMIAAIEDVKAGFSINKAAEKNGQVSGGKDTTLKKKDFAKLLDTAINNSFCPEQLQNAFHKCGIYPWDPLATDASKIIARCNRSKISAHFLQFITAGDLWNGDVKDTSLFEFWKHIKSLVTTQPDIGVNSATPPSGYYPHIQLMTHLDVSPATSDAVPLASVDIPSKAWQEYYSHKETIKREEEQKKEETKIESDKKVEKGKLKARSQAKFDQDDTTSSEEDDPVPLESSNEWSEPCEEENTTAFEDTP</sequence>
<protein>
    <submittedName>
        <fullName evidence="2">Uncharacterized protein</fullName>
    </submittedName>
</protein>
<evidence type="ECO:0000256" key="1">
    <source>
        <dbReference type="SAM" id="MobiDB-lite"/>
    </source>
</evidence>
<evidence type="ECO:0000313" key="3">
    <source>
        <dbReference type="Proteomes" id="UP001159363"/>
    </source>
</evidence>